<dbReference type="Proteomes" id="UP000053097">
    <property type="component" value="Unassembled WGS sequence"/>
</dbReference>
<evidence type="ECO:0000313" key="3">
    <source>
        <dbReference type="Proteomes" id="UP000053097"/>
    </source>
</evidence>
<proteinExistence type="predicted"/>
<feature type="non-terminal residue" evidence="2">
    <location>
        <position position="1"/>
    </location>
</feature>
<keyword evidence="3" id="KW-1185">Reference proteome</keyword>
<evidence type="ECO:0000256" key="1">
    <source>
        <dbReference type="SAM" id="MobiDB-lite"/>
    </source>
</evidence>
<name>A0A026VZR9_OOCBI</name>
<evidence type="ECO:0000313" key="2">
    <source>
        <dbReference type="EMBL" id="EZA49130.1"/>
    </source>
</evidence>
<sequence length="80" mass="9023">RDVLPGRLRLLAVFLPTVDYSKGNATFDGNKEKQQSGKGDREREKERNDTRWRDARVADTSERSNESDNPAMGRRAGGLC</sequence>
<gene>
    <name evidence="2" type="ORF">X777_12543</name>
</gene>
<accession>A0A026VZR9</accession>
<protein>
    <submittedName>
        <fullName evidence="2">Uncharacterized protein</fullName>
    </submittedName>
</protein>
<organism evidence="2 3">
    <name type="scientific">Ooceraea biroi</name>
    <name type="common">Clonal raider ant</name>
    <name type="synonym">Cerapachys biroi</name>
    <dbReference type="NCBI Taxonomy" id="2015173"/>
    <lineage>
        <taxon>Eukaryota</taxon>
        <taxon>Metazoa</taxon>
        <taxon>Ecdysozoa</taxon>
        <taxon>Arthropoda</taxon>
        <taxon>Hexapoda</taxon>
        <taxon>Insecta</taxon>
        <taxon>Pterygota</taxon>
        <taxon>Neoptera</taxon>
        <taxon>Endopterygota</taxon>
        <taxon>Hymenoptera</taxon>
        <taxon>Apocrita</taxon>
        <taxon>Aculeata</taxon>
        <taxon>Formicoidea</taxon>
        <taxon>Formicidae</taxon>
        <taxon>Dorylinae</taxon>
        <taxon>Ooceraea</taxon>
    </lineage>
</organism>
<feature type="region of interest" description="Disordered" evidence="1">
    <location>
        <begin position="21"/>
        <end position="80"/>
    </location>
</feature>
<feature type="compositionally biased region" description="Basic and acidic residues" evidence="1">
    <location>
        <begin position="29"/>
        <end position="66"/>
    </location>
</feature>
<dbReference type="AlphaFoldDB" id="A0A026VZR9"/>
<reference evidence="2 3" key="1">
    <citation type="journal article" date="2014" name="Curr. Biol.">
        <title>The genome of the clonal raider ant Cerapachys biroi.</title>
        <authorList>
            <person name="Oxley P.R."/>
            <person name="Ji L."/>
            <person name="Fetter-Pruneda I."/>
            <person name="McKenzie S.K."/>
            <person name="Li C."/>
            <person name="Hu H."/>
            <person name="Zhang G."/>
            <person name="Kronauer D.J."/>
        </authorList>
    </citation>
    <scope>NUCLEOTIDE SEQUENCE [LARGE SCALE GENOMIC DNA]</scope>
</reference>
<dbReference type="EMBL" id="KK107538">
    <property type="protein sequence ID" value="EZA49130.1"/>
    <property type="molecule type" value="Genomic_DNA"/>
</dbReference>